<feature type="transmembrane region" description="Helical" evidence="1">
    <location>
        <begin position="116"/>
        <end position="139"/>
    </location>
</feature>
<dbReference type="RefSeq" id="WP_114982615.1">
    <property type="nucleotide sequence ID" value="NZ_CP027806.1"/>
</dbReference>
<dbReference type="InterPro" id="IPR010559">
    <property type="entry name" value="Sig_transdc_His_kin_internal"/>
</dbReference>
<dbReference type="GO" id="GO:0000155">
    <property type="term" value="F:phosphorelay sensor kinase activity"/>
    <property type="evidence" value="ECO:0007669"/>
    <property type="project" value="InterPro"/>
</dbReference>
<dbReference type="OrthoDB" id="9792992at2"/>
<dbReference type="Pfam" id="PF06580">
    <property type="entry name" value="His_kinase"/>
    <property type="match status" value="1"/>
</dbReference>
<sequence length="340" mass="37664">MDLQEIREIGKQLLRIIPLVTLISAGIMSLVFGLLFGTMPYLRILVGSFVYTTVFSAVMVTAFRQLDARRPPVNARNIATHLVILSPLSLLCYGLASWLITTIYGEEMHGAGSDQIISFLLTMMITVAVLGVFYVQLFLQREKEARQQMVKAELAALKAQINPHFLFNSLNSIAALSRIDAAKSEQVTEDLADLFRYSLRASGRETVSLREELAACELYLAIERARFGERLQVRHEIEEEILTTSVPALILQPLVENAVKHGLQQTPGDFTLLIEVKNAPEGILISVTDSGPGMDPAEEAAYLRKGTGLSNVQNRLRLQFGNKSKIKVMHNGICLILPVS</sequence>
<gene>
    <name evidence="4" type="ORF">CYPRO_0083</name>
</gene>
<organism evidence="4 5">
    <name type="scientific">Cyclonatronum proteinivorum</name>
    <dbReference type="NCBI Taxonomy" id="1457365"/>
    <lineage>
        <taxon>Bacteria</taxon>
        <taxon>Pseudomonadati</taxon>
        <taxon>Balneolota</taxon>
        <taxon>Balneolia</taxon>
        <taxon>Balneolales</taxon>
        <taxon>Cyclonatronaceae</taxon>
        <taxon>Cyclonatronum</taxon>
    </lineage>
</organism>
<name>A0A345UFX0_9BACT</name>
<keyword evidence="4" id="KW-0808">Transferase</keyword>
<evidence type="ECO:0000256" key="1">
    <source>
        <dbReference type="SAM" id="Phobius"/>
    </source>
</evidence>
<dbReference type="PANTHER" id="PTHR34220:SF7">
    <property type="entry name" value="SENSOR HISTIDINE KINASE YPDA"/>
    <property type="match status" value="1"/>
</dbReference>
<dbReference type="GO" id="GO:0016020">
    <property type="term" value="C:membrane"/>
    <property type="evidence" value="ECO:0007669"/>
    <property type="project" value="InterPro"/>
</dbReference>
<evidence type="ECO:0000313" key="4">
    <source>
        <dbReference type="EMBL" id="AXI99371.1"/>
    </source>
</evidence>
<reference evidence="4 5" key="1">
    <citation type="submission" date="2018-03" db="EMBL/GenBank/DDBJ databases">
        <title>Phenotypic and genomic properties of Cyclonatronum proteinivorum gen. nov., sp. nov., a haloalkaliphilic bacteroidete from soda lakes possessing Na+-translocating rhodopsin.</title>
        <authorList>
            <person name="Toshchakov S.V."/>
            <person name="Korzhenkov A."/>
            <person name="Samarov N.I."/>
            <person name="Kublanov I.V."/>
            <person name="Muntyan M.S."/>
            <person name="Sorokin D.Y."/>
        </authorList>
    </citation>
    <scope>NUCLEOTIDE SEQUENCE [LARGE SCALE GENOMIC DNA]</scope>
    <source>
        <strain evidence="4 5">Omega</strain>
    </source>
</reference>
<evidence type="ECO:0000313" key="5">
    <source>
        <dbReference type="Proteomes" id="UP000254808"/>
    </source>
</evidence>
<keyword evidence="1" id="KW-0812">Transmembrane</keyword>
<feature type="domain" description="Histidine kinase/HSP90-like ATPase" evidence="2">
    <location>
        <begin position="249"/>
        <end position="322"/>
    </location>
</feature>
<dbReference type="InterPro" id="IPR050640">
    <property type="entry name" value="Bact_2-comp_sensor_kinase"/>
</dbReference>
<dbReference type="Gene3D" id="3.30.565.10">
    <property type="entry name" value="Histidine kinase-like ATPase, C-terminal domain"/>
    <property type="match status" value="1"/>
</dbReference>
<proteinExistence type="predicted"/>
<feature type="domain" description="Signal transduction histidine kinase internal region" evidence="3">
    <location>
        <begin position="152"/>
        <end position="231"/>
    </location>
</feature>
<evidence type="ECO:0000259" key="3">
    <source>
        <dbReference type="Pfam" id="PF06580"/>
    </source>
</evidence>
<dbReference type="AlphaFoldDB" id="A0A345UFX0"/>
<dbReference type="SUPFAM" id="SSF55874">
    <property type="entry name" value="ATPase domain of HSP90 chaperone/DNA topoisomerase II/histidine kinase"/>
    <property type="match status" value="1"/>
</dbReference>
<dbReference type="Pfam" id="PF02518">
    <property type="entry name" value="HATPase_c"/>
    <property type="match status" value="1"/>
</dbReference>
<feature type="transmembrane region" description="Helical" evidence="1">
    <location>
        <begin position="41"/>
        <end position="62"/>
    </location>
</feature>
<dbReference type="InterPro" id="IPR003594">
    <property type="entry name" value="HATPase_dom"/>
</dbReference>
<keyword evidence="5" id="KW-1185">Reference proteome</keyword>
<keyword evidence="1" id="KW-0472">Membrane</keyword>
<dbReference type="InterPro" id="IPR036890">
    <property type="entry name" value="HATPase_C_sf"/>
</dbReference>
<feature type="transmembrane region" description="Helical" evidence="1">
    <location>
        <begin position="82"/>
        <end position="104"/>
    </location>
</feature>
<dbReference type="PANTHER" id="PTHR34220">
    <property type="entry name" value="SENSOR HISTIDINE KINASE YPDA"/>
    <property type="match status" value="1"/>
</dbReference>
<dbReference type="EMBL" id="CP027806">
    <property type="protein sequence ID" value="AXI99371.1"/>
    <property type="molecule type" value="Genomic_DNA"/>
</dbReference>
<keyword evidence="1" id="KW-1133">Transmembrane helix</keyword>
<protein>
    <submittedName>
        <fullName evidence="4">Two-component system, LytT family, sensor histidine kinase AlgZ</fullName>
    </submittedName>
</protein>
<evidence type="ECO:0000259" key="2">
    <source>
        <dbReference type="Pfam" id="PF02518"/>
    </source>
</evidence>
<keyword evidence="4" id="KW-0418">Kinase</keyword>
<dbReference type="Proteomes" id="UP000254808">
    <property type="component" value="Chromosome"/>
</dbReference>
<dbReference type="KEGG" id="cprv:CYPRO_0083"/>
<accession>A0A345UFX0</accession>
<feature type="transmembrane region" description="Helical" evidence="1">
    <location>
        <begin position="12"/>
        <end position="35"/>
    </location>
</feature>